<accession>A0AAU9SCU8</accession>
<keyword evidence="3" id="KW-1185">Reference proteome</keyword>
<protein>
    <recommendedName>
        <fullName evidence="4">40S ribosomal protein S6</fullName>
    </recommendedName>
</protein>
<feature type="compositionally biased region" description="Basic residues" evidence="1">
    <location>
        <begin position="49"/>
        <end position="73"/>
    </location>
</feature>
<dbReference type="EMBL" id="OU466860">
    <property type="protein sequence ID" value="CAH2059966.1"/>
    <property type="molecule type" value="Genomic_DNA"/>
</dbReference>
<evidence type="ECO:0000256" key="1">
    <source>
        <dbReference type="SAM" id="MobiDB-lite"/>
    </source>
</evidence>
<proteinExistence type="predicted"/>
<reference evidence="2 3" key="1">
    <citation type="submission" date="2022-03" db="EMBL/GenBank/DDBJ databases">
        <authorList>
            <person name="Nunn A."/>
            <person name="Chopra R."/>
            <person name="Nunn A."/>
            <person name="Contreras Garrido A."/>
        </authorList>
    </citation>
    <scope>NUCLEOTIDE SEQUENCE [LARGE SCALE GENOMIC DNA]</scope>
</reference>
<evidence type="ECO:0000313" key="2">
    <source>
        <dbReference type="EMBL" id="CAH2059966.1"/>
    </source>
</evidence>
<dbReference type="AlphaFoldDB" id="A0AAU9SCU8"/>
<evidence type="ECO:0000313" key="3">
    <source>
        <dbReference type="Proteomes" id="UP000836841"/>
    </source>
</evidence>
<organism evidence="2 3">
    <name type="scientific">Thlaspi arvense</name>
    <name type="common">Field penny-cress</name>
    <dbReference type="NCBI Taxonomy" id="13288"/>
    <lineage>
        <taxon>Eukaryota</taxon>
        <taxon>Viridiplantae</taxon>
        <taxon>Streptophyta</taxon>
        <taxon>Embryophyta</taxon>
        <taxon>Tracheophyta</taxon>
        <taxon>Spermatophyta</taxon>
        <taxon>Magnoliopsida</taxon>
        <taxon>eudicotyledons</taxon>
        <taxon>Gunneridae</taxon>
        <taxon>Pentapetalae</taxon>
        <taxon>rosids</taxon>
        <taxon>malvids</taxon>
        <taxon>Brassicales</taxon>
        <taxon>Brassicaceae</taxon>
        <taxon>Thlaspideae</taxon>
        <taxon>Thlaspi</taxon>
    </lineage>
</organism>
<sequence>MGGPIKLNVIRDDGYFRDLDLLGPEGGDQRYCMPHMCSSYVPSLVQIKKPARGQKKEKKKKNKATQKKRRLQKRVSEVNLHEETKGENDKTGLFQAAI</sequence>
<gene>
    <name evidence="2" type="ORF">TAV2_LOCUS13219</name>
</gene>
<name>A0AAU9SCU8_THLAR</name>
<evidence type="ECO:0008006" key="4">
    <source>
        <dbReference type="Google" id="ProtNLM"/>
    </source>
</evidence>
<dbReference type="Proteomes" id="UP000836841">
    <property type="component" value="Chromosome 4"/>
</dbReference>
<feature type="region of interest" description="Disordered" evidence="1">
    <location>
        <begin position="48"/>
        <end position="98"/>
    </location>
</feature>
<feature type="compositionally biased region" description="Basic and acidic residues" evidence="1">
    <location>
        <begin position="74"/>
        <end position="90"/>
    </location>
</feature>